<dbReference type="AlphaFoldDB" id="A0A6J3AXD9"/>
<evidence type="ECO:0000313" key="7">
    <source>
        <dbReference type="Proteomes" id="UP001652581"/>
    </source>
</evidence>
<proteinExistence type="predicted"/>
<dbReference type="CTD" id="80195"/>
<keyword evidence="2 6" id="KW-0812">Transmembrane</keyword>
<dbReference type="Pfam" id="PF14934">
    <property type="entry name" value="TMEM254"/>
    <property type="match status" value="1"/>
</dbReference>
<sequence>MVAAKSETGRAATSYFRAARSLPSLVTVLALGYFGGAVFWPESIPYQSLGPLGSFTQYLVDHHHTLLHKGYWLAWLIHLGESLYAIVLCKSKGITNSWTQLLWFLQTFLFGIASLSYLIAYRPRHQKQT</sequence>
<evidence type="ECO:0000256" key="3">
    <source>
        <dbReference type="ARBA" id="ARBA00022989"/>
    </source>
</evidence>
<evidence type="ECO:0000256" key="6">
    <source>
        <dbReference type="SAM" id="Phobius"/>
    </source>
</evidence>
<dbReference type="InParanoid" id="A0A6J3AXD9"/>
<feature type="transmembrane region" description="Helical" evidence="6">
    <location>
        <begin position="21"/>
        <end position="40"/>
    </location>
</feature>
<accession>A0A6J3AXD9</accession>
<reference evidence="8" key="1">
    <citation type="submission" date="2025-08" db="UniProtKB">
        <authorList>
            <consortium name="RefSeq"/>
        </authorList>
    </citation>
    <scope>IDENTIFICATION</scope>
</reference>
<evidence type="ECO:0000256" key="4">
    <source>
        <dbReference type="ARBA" id="ARBA00023136"/>
    </source>
</evidence>
<dbReference type="Proteomes" id="UP001652581">
    <property type="component" value="Chromosome 11"/>
</dbReference>
<keyword evidence="7" id="KW-1185">Reference proteome</keyword>
<evidence type="ECO:0000256" key="2">
    <source>
        <dbReference type="ARBA" id="ARBA00022692"/>
    </source>
</evidence>
<dbReference type="PANTHER" id="PTHR34104:SF3">
    <property type="entry name" value="TRANSMEMBRANE PROTEIN 254"/>
    <property type="match status" value="1"/>
</dbReference>
<protein>
    <recommendedName>
        <fullName evidence="5">Transmembrane protein 254</fullName>
    </recommendedName>
</protein>
<dbReference type="GO" id="GO:0016020">
    <property type="term" value="C:membrane"/>
    <property type="evidence" value="ECO:0007669"/>
    <property type="project" value="UniProtKB-SubCell"/>
</dbReference>
<feature type="transmembrane region" description="Helical" evidence="6">
    <location>
        <begin position="101"/>
        <end position="120"/>
    </location>
</feature>
<name>A0A6J3AXD9_VICPA</name>
<dbReference type="RefSeq" id="XP_031538183.1">
    <property type="nucleotide sequence ID" value="XM_031682323.2"/>
</dbReference>
<evidence type="ECO:0000256" key="5">
    <source>
        <dbReference type="ARBA" id="ARBA00034834"/>
    </source>
</evidence>
<dbReference type="GeneID" id="102542893"/>
<organism evidence="7 8">
    <name type="scientific">Vicugna pacos</name>
    <name type="common">Alpaca</name>
    <name type="synonym">Lama pacos</name>
    <dbReference type="NCBI Taxonomy" id="30538"/>
    <lineage>
        <taxon>Eukaryota</taxon>
        <taxon>Metazoa</taxon>
        <taxon>Chordata</taxon>
        <taxon>Craniata</taxon>
        <taxon>Vertebrata</taxon>
        <taxon>Euteleostomi</taxon>
        <taxon>Mammalia</taxon>
        <taxon>Eutheria</taxon>
        <taxon>Laurasiatheria</taxon>
        <taxon>Artiodactyla</taxon>
        <taxon>Tylopoda</taxon>
        <taxon>Camelidae</taxon>
        <taxon>Vicugna</taxon>
    </lineage>
</organism>
<comment type="subcellular location">
    <subcellularLocation>
        <location evidence="1">Membrane</location>
        <topology evidence="1">Multi-pass membrane protein</topology>
    </subcellularLocation>
</comment>
<keyword evidence="4 6" id="KW-0472">Membrane</keyword>
<evidence type="ECO:0000256" key="1">
    <source>
        <dbReference type="ARBA" id="ARBA00004141"/>
    </source>
</evidence>
<dbReference type="FunCoup" id="A0A6J3AXD9">
    <property type="interactions" value="290"/>
</dbReference>
<dbReference type="InterPro" id="IPR028110">
    <property type="entry name" value="TMEM254"/>
</dbReference>
<keyword evidence="3 6" id="KW-1133">Transmembrane helix</keyword>
<evidence type="ECO:0000313" key="8">
    <source>
        <dbReference type="RefSeq" id="XP_031538183.1"/>
    </source>
</evidence>
<gene>
    <name evidence="8" type="primary">TMEM254</name>
</gene>
<feature type="transmembrane region" description="Helical" evidence="6">
    <location>
        <begin position="70"/>
        <end position="89"/>
    </location>
</feature>
<dbReference type="PANTHER" id="PTHR34104">
    <property type="entry name" value="TRANSMEMBRANE PROTEIN 254"/>
    <property type="match status" value="1"/>
</dbReference>